<proteinExistence type="predicted"/>
<sequence length="17" mass="1846">MVAVSDTVKSPRSQIDL</sequence>
<reference evidence="1" key="2">
    <citation type="journal article" date="2015" name="Fish Shellfish Immunol.">
        <title>Early steps in the European eel (Anguilla anguilla)-Vibrio vulnificus interaction in the gills: Role of the RtxA13 toxin.</title>
        <authorList>
            <person name="Callol A."/>
            <person name="Pajuelo D."/>
            <person name="Ebbesson L."/>
            <person name="Teles M."/>
            <person name="MacKenzie S."/>
            <person name="Amaro C."/>
        </authorList>
    </citation>
    <scope>NUCLEOTIDE SEQUENCE</scope>
</reference>
<reference evidence="1" key="1">
    <citation type="submission" date="2014-11" db="EMBL/GenBank/DDBJ databases">
        <authorList>
            <person name="Amaro Gonzalez C."/>
        </authorList>
    </citation>
    <scope>NUCLEOTIDE SEQUENCE</scope>
</reference>
<accession>A0A0E9W1S2</accession>
<dbReference type="EMBL" id="GBXM01024248">
    <property type="protein sequence ID" value="JAH84329.1"/>
    <property type="molecule type" value="Transcribed_RNA"/>
</dbReference>
<organism evidence="1">
    <name type="scientific">Anguilla anguilla</name>
    <name type="common">European freshwater eel</name>
    <name type="synonym">Muraena anguilla</name>
    <dbReference type="NCBI Taxonomy" id="7936"/>
    <lineage>
        <taxon>Eukaryota</taxon>
        <taxon>Metazoa</taxon>
        <taxon>Chordata</taxon>
        <taxon>Craniata</taxon>
        <taxon>Vertebrata</taxon>
        <taxon>Euteleostomi</taxon>
        <taxon>Actinopterygii</taxon>
        <taxon>Neopterygii</taxon>
        <taxon>Teleostei</taxon>
        <taxon>Anguilliformes</taxon>
        <taxon>Anguillidae</taxon>
        <taxon>Anguilla</taxon>
    </lineage>
</organism>
<evidence type="ECO:0000313" key="1">
    <source>
        <dbReference type="EMBL" id="JAH84329.1"/>
    </source>
</evidence>
<dbReference type="AlphaFoldDB" id="A0A0E9W1S2"/>
<name>A0A0E9W1S2_ANGAN</name>
<protein>
    <submittedName>
        <fullName evidence="1">Uncharacterized protein</fullName>
    </submittedName>
</protein>